<dbReference type="PROSITE" id="PS50102">
    <property type="entry name" value="RRM"/>
    <property type="match status" value="1"/>
</dbReference>
<dbReference type="InterPro" id="IPR000504">
    <property type="entry name" value="RRM_dom"/>
</dbReference>
<evidence type="ECO:0000256" key="3">
    <source>
        <dbReference type="SAM" id="MobiDB-lite"/>
    </source>
</evidence>
<dbReference type="InterPro" id="IPR039780">
    <property type="entry name" value="Mot2"/>
</dbReference>
<dbReference type="FunFam" id="3.30.70.330:FF:000161">
    <property type="entry name" value="RNA binding (RRM/RBD/RNP motifs) family protein"/>
    <property type="match status" value="1"/>
</dbReference>
<evidence type="ECO:0000259" key="5">
    <source>
        <dbReference type="PROSITE" id="PS50102"/>
    </source>
</evidence>
<dbReference type="Gene3D" id="3.30.70.330">
    <property type="match status" value="1"/>
</dbReference>
<dbReference type="PANTHER" id="PTHR12603">
    <property type="entry name" value="CCR4-NOT TRANSCRIPTION COMPLEX RELATED"/>
    <property type="match status" value="1"/>
</dbReference>
<dbReference type="InterPro" id="IPR013083">
    <property type="entry name" value="Znf_RING/FYVE/PHD"/>
</dbReference>
<evidence type="ECO:0000259" key="4">
    <source>
        <dbReference type="PROSITE" id="PS50089"/>
    </source>
</evidence>
<dbReference type="Pfam" id="PF14570">
    <property type="entry name" value="zf-RING_4"/>
    <property type="match status" value="1"/>
</dbReference>
<feature type="compositionally biased region" description="Polar residues" evidence="3">
    <location>
        <begin position="245"/>
        <end position="254"/>
    </location>
</feature>
<feature type="region of interest" description="Disordered" evidence="3">
    <location>
        <begin position="717"/>
        <end position="742"/>
    </location>
</feature>
<dbReference type="GO" id="GO:0030014">
    <property type="term" value="C:CCR4-NOT complex"/>
    <property type="evidence" value="ECO:0007669"/>
    <property type="project" value="InterPro"/>
</dbReference>
<evidence type="ECO:0000256" key="1">
    <source>
        <dbReference type="PROSITE-ProRule" id="PRU00175"/>
    </source>
</evidence>
<evidence type="ECO:0000313" key="7">
    <source>
        <dbReference type="RefSeq" id="XP_048323727.2"/>
    </source>
</evidence>
<dbReference type="Proteomes" id="UP001652623">
    <property type="component" value="Chromosome 10"/>
</dbReference>
<gene>
    <name evidence="7" type="primary">LOC107411291</name>
</gene>
<protein>
    <submittedName>
        <fullName evidence="7">Uncharacterized protein LOC107411291</fullName>
    </submittedName>
</protein>
<dbReference type="SMR" id="A0A6P6FY14"/>
<keyword evidence="6" id="KW-1185">Reference proteome</keyword>
<feature type="region of interest" description="Disordered" evidence="3">
    <location>
        <begin position="245"/>
        <end position="303"/>
    </location>
</feature>
<dbReference type="GO" id="GO:0004842">
    <property type="term" value="F:ubiquitin-protein transferase activity"/>
    <property type="evidence" value="ECO:0007669"/>
    <property type="project" value="InterPro"/>
</dbReference>
<dbReference type="CDD" id="cd16618">
    <property type="entry name" value="mRING-HC-C4C4_CNOT4"/>
    <property type="match status" value="1"/>
</dbReference>
<dbReference type="RefSeq" id="XP_048323727.2">
    <property type="nucleotide sequence ID" value="XM_048467770.2"/>
</dbReference>
<dbReference type="InterPro" id="IPR012677">
    <property type="entry name" value="Nucleotide-bd_a/b_plait_sf"/>
</dbReference>
<reference evidence="7" key="1">
    <citation type="submission" date="2025-08" db="UniProtKB">
        <authorList>
            <consortium name="RefSeq"/>
        </authorList>
    </citation>
    <scope>IDENTIFICATION</scope>
    <source>
        <tissue evidence="7">Seedling</tissue>
    </source>
</reference>
<dbReference type="InterPro" id="IPR001841">
    <property type="entry name" value="Znf_RING"/>
</dbReference>
<feature type="domain" description="RRM" evidence="5">
    <location>
        <begin position="110"/>
        <end position="196"/>
    </location>
</feature>
<dbReference type="Gene3D" id="3.30.40.10">
    <property type="entry name" value="Zinc/RING finger domain, C3HC4 (zinc finger)"/>
    <property type="match status" value="1"/>
</dbReference>
<dbReference type="Pfam" id="PF00076">
    <property type="entry name" value="RRM_1"/>
    <property type="match status" value="1"/>
</dbReference>
<dbReference type="SUPFAM" id="SSF54928">
    <property type="entry name" value="RNA-binding domain, RBD"/>
    <property type="match status" value="1"/>
</dbReference>
<dbReference type="GO" id="GO:0008270">
    <property type="term" value="F:zinc ion binding"/>
    <property type="evidence" value="ECO:0007669"/>
    <property type="project" value="UniProtKB-KW"/>
</dbReference>
<keyword evidence="1" id="KW-0863">Zinc-finger</keyword>
<dbReference type="InterPro" id="IPR003954">
    <property type="entry name" value="RRM_euk-type"/>
</dbReference>
<dbReference type="GeneID" id="107411291"/>
<dbReference type="CDD" id="cd12438">
    <property type="entry name" value="RRM_CNOT4"/>
    <property type="match status" value="1"/>
</dbReference>
<name>A0A6P6FY14_ZIZJJ</name>
<feature type="domain" description="RING-type" evidence="4">
    <location>
        <begin position="9"/>
        <end position="57"/>
    </location>
</feature>
<dbReference type="InterPro" id="IPR035979">
    <property type="entry name" value="RBD_domain_sf"/>
</dbReference>
<keyword evidence="2" id="KW-0694">RNA-binding</keyword>
<dbReference type="KEGG" id="zju:107411291"/>
<dbReference type="PROSITE" id="PS50089">
    <property type="entry name" value="ZF_RING_2"/>
    <property type="match status" value="1"/>
</dbReference>
<dbReference type="FunFam" id="3.30.40.10:FF:000155">
    <property type="entry name" value="RNA binding (RRM/RBD/RNP motifs) family protein"/>
    <property type="match status" value="1"/>
</dbReference>
<dbReference type="SUPFAM" id="SSF57850">
    <property type="entry name" value="RING/U-box"/>
    <property type="match status" value="1"/>
</dbReference>
<evidence type="ECO:0000256" key="2">
    <source>
        <dbReference type="PROSITE-ProRule" id="PRU00176"/>
    </source>
</evidence>
<dbReference type="AlphaFoldDB" id="A0A6P6FY14"/>
<dbReference type="GO" id="GO:0016567">
    <property type="term" value="P:protein ubiquitination"/>
    <property type="evidence" value="ECO:0007669"/>
    <property type="project" value="TreeGrafter"/>
</dbReference>
<keyword evidence="1" id="KW-0479">Metal-binding</keyword>
<accession>A0A6P6FY14</accession>
<feature type="compositionally biased region" description="Polar residues" evidence="3">
    <location>
        <begin position="727"/>
        <end position="742"/>
    </location>
</feature>
<dbReference type="SMART" id="SM00361">
    <property type="entry name" value="RRM_1"/>
    <property type="match status" value="1"/>
</dbReference>
<proteinExistence type="predicted"/>
<organism evidence="6 7">
    <name type="scientific">Ziziphus jujuba</name>
    <name type="common">Chinese jujube</name>
    <name type="synonym">Ziziphus sativa</name>
    <dbReference type="NCBI Taxonomy" id="326968"/>
    <lineage>
        <taxon>Eukaryota</taxon>
        <taxon>Viridiplantae</taxon>
        <taxon>Streptophyta</taxon>
        <taxon>Embryophyta</taxon>
        <taxon>Tracheophyta</taxon>
        <taxon>Spermatophyta</taxon>
        <taxon>Magnoliopsida</taxon>
        <taxon>eudicotyledons</taxon>
        <taxon>Gunneridae</taxon>
        <taxon>Pentapetalae</taxon>
        <taxon>rosids</taxon>
        <taxon>fabids</taxon>
        <taxon>Rosales</taxon>
        <taxon>Rhamnaceae</taxon>
        <taxon>Paliureae</taxon>
        <taxon>Ziziphus</taxon>
    </lineage>
</organism>
<keyword evidence="1" id="KW-0862">Zinc</keyword>
<evidence type="ECO:0000313" key="6">
    <source>
        <dbReference type="Proteomes" id="UP001652623"/>
    </source>
</evidence>
<dbReference type="GO" id="GO:0003723">
    <property type="term" value="F:RNA binding"/>
    <property type="evidence" value="ECO:0007669"/>
    <property type="project" value="UniProtKB-UniRule"/>
</dbReference>
<dbReference type="InterPro" id="IPR039515">
    <property type="entry name" value="NOT4_mRING-HC-C4C4"/>
</dbReference>
<dbReference type="PANTHER" id="PTHR12603:SF36">
    <property type="entry name" value="RNA BINDING (RRM_RBD_RNP MOTIFS) FAMILY PROTEIN"/>
    <property type="match status" value="1"/>
</dbReference>
<sequence length="1047" mass="114393">MSDEGEKTCPLCAEEMDYTDQQLKPCKCGYEICVWCWHHIMDMAEKEDTEGRCPACRTAYDKEKIVGTAANCERLVAEINMERKAKSQKSKGKTSEGRKQLSSVRVIQRNLVYIVGLPLNLADEELLQRREYFGQYGKVLKVSMSRTAAGVIQQFPNNTCSVYITYSKEEEAIRCIQNVHGFVLEGRSLRACFGTTKYCHAWLRNVPCTNPDCLYLHEIGSQEDSFTKDEIISAYTRSRVQQITGAANNVQRRSGNVLPPPVDDSWNSSSGSSGKPIVKNGSTNSGSIIKGSPPNGGSGRSIALPAAASWGTRGSNCQPPVANFTCSNGPSKQKPDTVSSPLAFSSAVAGTTQASLLDSDGGKTQSLIEASQYVHAKVNQESVKPVRELSLDCQTNLSEKPASLDGASAAINLSNQFSCSPVSKDDDRGINMAANISNATDLDGQSCTSVHEIEQIVTTDDRVQKLCSQVSSLSIDRNGMDDHSGITRLSNSISDNALIKSSQNQDLQQYYADQSREPSSITQKTATSTNGVYISRDKCEWLSDSQTQAVPNIFPELEEDIISFDNQRLKDPEVVSHSTYLPNSVNVLHSSNHFRSPSQQRESYGVANMSADHLYTDSKVRDGSILSGSSVSATPNGYLRNLAASSACSDRALENTLMHPDEGSGKNIGRFLGDAADVEIDAVVDKKGESSIISNILSLDFDSWDESLTSPQNLAKLLGDNDKQTGSHKISSSWKPQTNSQSRFSFARQEESINQVFDVQPSLNAFSQLSNNHPFSRDLAENRDLYSDKLGIGNGFLSSNFEESEIHASNHSAFSSSKLSAVSRAQISAPPGFSVPSRAPPPGFASHERVDQAFDTLSGNRLLDATMLRNAYQPQATANVVNTADIEFMDPAILAVGKGRLQGGLNSPALEIRSNFPSQLSPFENDARLQLLMQRSLASQQNLRFPDFGDNFSHLSDSYGISSRLVDQSPVNSLSPFAQMSLQQSRNGMMSNGHWDGWNEVQGGSTLGMAELMRNERLGFNKFYAGYEDSKFRMPSSGDLYNRNFGM</sequence>
<dbReference type="InterPro" id="IPR034261">
    <property type="entry name" value="CNOT4_RRM"/>
</dbReference>